<keyword evidence="12" id="KW-1185">Reference proteome</keyword>
<keyword evidence="3" id="KW-0808">Transferase</keyword>
<feature type="region of interest" description="Disordered" evidence="8">
    <location>
        <begin position="1"/>
        <end position="50"/>
    </location>
</feature>
<dbReference type="AlphaFoldDB" id="A0AAE4CLI8"/>
<evidence type="ECO:0000256" key="9">
    <source>
        <dbReference type="SAM" id="Phobius"/>
    </source>
</evidence>
<dbReference type="Gene3D" id="1.10.510.10">
    <property type="entry name" value="Transferase(Phosphotransferase) domain 1"/>
    <property type="match status" value="1"/>
</dbReference>
<evidence type="ECO:0000259" key="10">
    <source>
        <dbReference type="PROSITE" id="PS50011"/>
    </source>
</evidence>
<name>A0AAE4CLI8_9ACTN</name>
<dbReference type="EMBL" id="JAVDXW010000001">
    <property type="protein sequence ID" value="MDR7301361.1"/>
    <property type="molecule type" value="Genomic_DNA"/>
</dbReference>
<keyword evidence="2 11" id="KW-0723">Serine/threonine-protein kinase</keyword>
<dbReference type="Proteomes" id="UP001180845">
    <property type="component" value="Unassembled WGS sequence"/>
</dbReference>
<dbReference type="PROSITE" id="PS50011">
    <property type="entry name" value="PROTEIN_KINASE_DOM"/>
    <property type="match status" value="1"/>
</dbReference>
<reference evidence="11" key="1">
    <citation type="submission" date="2023-07" db="EMBL/GenBank/DDBJ databases">
        <title>Sequencing the genomes of 1000 actinobacteria strains.</title>
        <authorList>
            <person name="Klenk H.-P."/>
        </authorList>
    </citation>
    <scope>NUCLEOTIDE SEQUENCE</scope>
    <source>
        <strain evidence="11">DSM 45977</strain>
    </source>
</reference>
<evidence type="ECO:0000256" key="2">
    <source>
        <dbReference type="ARBA" id="ARBA00022527"/>
    </source>
</evidence>
<gene>
    <name evidence="11" type="ORF">JOF55_001542</name>
</gene>
<dbReference type="Gene3D" id="3.30.200.20">
    <property type="entry name" value="Phosphorylase Kinase, domain 1"/>
    <property type="match status" value="1"/>
</dbReference>
<feature type="compositionally biased region" description="Basic and acidic residues" evidence="8">
    <location>
        <begin position="41"/>
        <end position="50"/>
    </location>
</feature>
<feature type="transmembrane region" description="Helical" evidence="9">
    <location>
        <begin position="410"/>
        <end position="433"/>
    </location>
</feature>
<keyword evidence="9" id="KW-0812">Transmembrane</keyword>
<dbReference type="InterPro" id="IPR017441">
    <property type="entry name" value="Protein_kinase_ATP_BS"/>
</dbReference>
<dbReference type="InterPro" id="IPR008271">
    <property type="entry name" value="Ser/Thr_kinase_AS"/>
</dbReference>
<feature type="compositionally biased region" description="Low complexity" evidence="8">
    <location>
        <begin position="1"/>
        <end position="18"/>
    </location>
</feature>
<proteinExistence type="predicted"/>
<feature type="region of interest" description="Disordered" evidence="8">
    <location>
        <begin position="441"/>
        <end position="476"/>
    </location>
</feature>
<evidence type="ECO:0000256" key="7">
    <source>
        <dbReference type="PROSITE-ProRule" id="PRU10141"/>
    </source>
</evidence>
<keyword evidence="9" id="KW-0472">Membrane</keyword>
<evidence type="ECO:0000313" key="12">
    <source>
        <dbReference type="Proteomes" id="UP001180845"/>
    </source>
</evidence>
<feature type="compositionally biased region" description="Low complexity" evidence="8">
    <location>
        <begin position="349"/>
        <end position="387"/>
    </location>
</feature>
<evidence type="ECO:0000313" key="11">
    <source>
        <dbReference type="EMBL" id="MDR7301361.1"/>
    </source>
</evidence>
<dbReference type="GO" id="GO:0004674">
    <property type="term" value="F:protein serine/threonine kinase activity"/>
    <property type="evidence" value="ECO:0007669"/>
    <property type="project" value="UniProtKB-KW"/>
</dbReference>
<keyword evidence="5 11" id="KW-0418">Kinase</keyword>
<dbReference type="InterPro" id="IPR011009">
    <property type="entry name" value="Kinase-like_dom_sf"/>
</dbReference>
<organism evidence="11 12">
    <name type="scientific">Haloactinomyces albus</name>
    <dbReference type="NCBI Taxonomy" id="1352928"/>
    <lineage>
        <taxon>Bacteria</taxon>
        <taxon>Bacillati</taxon>
        <taxon>Actinomycetota</taxon>
        <taxon>Actinomycetes</taxon>
        <taxon>Actinopolysporales</taxon>
        <taxon>Actinopolysporaceae</taxon>
        <taxon>Haloactinomyces</taxon>
    </lineage>
</organism>
<dbReference type="Pfam" id="PF00069">
    <property type="entry name" value="Pkinase"/>
    <property type="match status" value="1"/>
</dbReference>
<dbReference type="PANTHER" id="PTHR43289:SF6">
    <property type="entry name" value="SERINE_THREONINE-PROTEIN KINASE NEKL-3"/>
    <property type="match status" value="1"/>
</dbReference>
<evidence type="ECO:0000256" key="1">
    <source>
        <dbReference type="ARBA" id="ARBA00012513"/>
    </source>
</evidence>
<feature type="compositionally biased region" description="Acidic residues" evidence="8">
    <location>
        <begin position="19"/>
        <end position="40"/>
    </location>
</feature>
<comment type="caution">
    <text evidence="11">The sequence shown here is derived from an EMBL/GenBank/DDBJ whole genome shotgun (WGS) entry which is preliminary data.</text>
</comment>
<feature type="region of interest" description="Disordered" evidence="8">
    <location>
        <begin position="334"/>
        <end position="406"/>
    </location>
</feature>
<evidence type="ECO:0000256" key="8">
    <source>
        <dbReference type="SAM" id="MobiDB-lite"/>
    </source>
</evidence>
<dbReference type="PROSITE" id="PS00108">
    <property type="entry name" value="PROTEIN_KINASE_ST"/>
    <property type="match status" value="1"/>
</dbReference>
<dbReference type="PANTHER" id="PTHR43289">
    <property type="entry name" value="MITOGEN-ACTIVATED PROTEIN KINASE KINASE KINASE 20-RELATED"/>
    <property type="match status" value="1"/>
</dbReference>
<dbReference type="GO" id="GO:0005524">
    <property type="term" value="F:ATP binding"/>
    <property type="evidence" value="ECO:0007669"/>
    <property type="project" value="UniProtKB-UniRule"/>
</dbReference>
<sequence>MSEPQGEPPQSESPGGEAPEVESPEGEPAETESPETESSEEAPHPDTGRLIADRYRLDTRIGGGAMGTVWAGTDELLRRPVAVKSVRLPAGMPEHEADELRERTLREARAIAVVSHPNVVTLYDVARDEGEPFVVMELVPSQSLATILREHGPLEETQLATITDHIASALEAAHRSGIIHRDVKPGNVLLGEHGRIKISDFGISRNLSEASLTRTGIMLGTPAFIAPEVAAGDSVGIAADLWGLGATLFAASEGHPPYDSDGNPMATVSAVVHGPVPEPSRTGPLGEVITALMVKDPYRRMPLAEVRRHVQPLLPDPGSHPFGQLLDPDVPTVRVRKPAAPSGPALFEPALSGSAASDSSVPAAPSRSAEEQAGAEQQAQEEAGPAQLADNPGPLPFTPRDPAPRRRSPWPVIALTIGAVLVFTLAVGAGFAASRTWAGRTVLPTSTTPSPTTRPDASPSLVTHTGRAQHPGDDGAGRFTVSVPQDWTLFHGYRSGPPTHSMTVHFVSPDGRRDLAVQRFGGYYARGYTTQGYLNALPDIATGPSGTFRLTTNRTVRTQGYNDRYLSYESTLRGVLPPAESPITRTTFARMIPHDGDLWILRATVPGEQAARGKALFDRVLAGFEPLP</sequence>
<feature type="compositionally biased region" description="Low complexity" evidence="8">
    <location>
        <begin position="444"/>
        <end position="460"/>
    </location>
</feature>
<dbReference type="PROSITE" id="PS00107">
    <property type="entry name" value="PROTEIN_KINASE_ATP"/>
    <property type="match status" value="1"/>
</dbReference>
<dbReference type="EC" id="2.7.11.1" evidence="1"/>
<dbReference type="InterPro" id="IPR000719">
    <property type="entry name" value="Prot_kinase_dom"/>
</dbReference>
<evidence type="ECO:0000256" key="3">
    <source>
        <dbReference type="ARBA" id="ARBA00022679"/>
    </source>
</evidence>
<keyword evidence="6 7" id="KW-0067">ATP-binding</keyword>
<dbReference type="RefSeq" id="WP_310271700.1">
    <property type="nucleotide sequence ID" value="NZ_JAVDXW010000001.1"/>
</dbReference>
<dbReference type="SMART" id="SM00220">
    <property type="entry name" value="S_TKc"/>
    <property type="match status" value="1"/>
</dbReference>
<evidence type="ECO:0000256" key="5">
    <source>
        <dbReference type="ARBA" id="ARBA00022777"/>
    </source>
</evidence>
<keyword evidence="4 7" id="KW-0547">Nucleotide-binding</keyword>
<dbReference type="CDD" id="cd14014">
    <property type="entry name" value="STKc_PknB_like"/>
    <property type="match status" value="1"/>
</dbReference>
<protein>
    <recommendedName>
        <fullName evidence="1">non-specific serine/threonine protein kinase</fullName>
        <ecNumber evidence="1">2.7.11.1</ecNumber>
    </recommendedName>
</protein>
<evidence type="ECO:0000256" key="6">
    <source>
        <dbReference type="ARBA" id="ARBA00022840"/>
    </source>
</evidence>
<evidence type="ECO:0000256" key="4">
    <source>
        <dbReference type="ARBA" id="ARBA00022741"/>
    </source>
</evidence>
<feature type="binding site" evidence="7">
    <location>
        <position position="84"/>
    </location>
    <ligand>
        <name>ATP</name>
        <dbReference type="ChEBI" id="CHEBI:30616"/>
    </ligand>
</feature>
<dbReference type="SUPFAM" id="SSF56112">
    <property type="entry name" value="Protein kinase-like (PK-like)"/>
    <property type="match status" value="1"/>
</dbReference>
<keyword evidence="9" id="KW-1133">Transmembrane helix</keyword>
<feature type="domain" description="Protein kinase" evidence="10">
    <location>
        <begin position="55"/>
        <end position="314"/>
    </location>
</feature>
<accession>A0AAE4CLI8</accession>